<keyword evidence="4" id="KW-0804">Transcription</keyword>
<proteinExistence type="predicted"/>
<reference evidence="7 8" key="1">
    <citation type="submission" date="2020-08" db="EMBL/GenBank/DDBJ databases">
        <title>Plant Genome Project.</title>
        <authorList>
            <person name="Zhang R.-G."/>
        </authorList>
    </citation>
    <scope>NUCLEOTIDE SEQUENCE [LARGE SCALE GENOMIC DNA]</scope>
    <source>
        <tissue evidence="7">Rhizome</tissue>
    </source>
</reference>
<evidence type="ECO:0000256" key="1">
    <source>
        <dbReference type="ARBA" id="ARBA00004123"/>
    </source>
</evidence>
<protein>
    <recommendedName>
        <fullName evidence="6">AP2/ERF domain-containing protein</fullName>
    </recommendedName>
</protein>
<evidence type="ECO:0000256" key="5">
    <source>
        <dbReference type="ARBA" id="ARBA00023242"/>
    </source>
</evidence>
<dbReference type="CDD" id="cd00018">
    <property type="entry name" value="AP2"/>
    <property type="match status" value="1"/>
</dbReference>
<comment type="subcellular location">
    <subcellularLocation>
        <location evidence="1">Nucleus</location>
    </subcellularLocation>
</comment>
<dbReference type="SUPFAM" id="SSF54171">
    <property type="entry name" value="DNA-binding domain"/>
    <property type="match status" value="1"/>
</dbReference>
<dbReference type="PRINTS" id="PR00367">
    <property type="entry name" value="ETHRSPELEMNT"/>
</dbReference>
<evidence type="ECO:0000259" key="6">
    <source>
        <dbReference type="PROSITE" id="PS51032"/>
    </source>
</evidence>
<dbReference type="FunFam" id="3.30.730.10:FF:000001">
    <property type="entry name" value="Ethylene-responsive transcription factor 2"/>
    <property type="match status" value="1"/>
</dbReference>
<dbReference type="Gene3D" id="3.30.730.10">
    <property type="entry name" value="AP2/ERF domain"/>
    <property type="match status" value="1"/>
</dbReference>
<accession>A0A8J5M0T9</accession>
<keyword evidence="5" id="KW-0539">Nucleus</keyword>
<keyword evidence="8" id="KW-1185">Reference proteome</keyword>
<dbReference type="GO" id="GO:0005634">
    <property type="term" value="C:nucleus"/>
    <property type="evidence" value="ECO:0007669"/>
    <property type="project" value="UniProtKB-SubCell"/>
</dbReference>
<dbReference type="GO" id="GO:0003700">
    <property type="term" value="F:DNA-binding transcription factor activity"/>
    <property type="evidence" value="ECO:0007669"/>
    <property type="project" value="InterPro"/>
</dbReference>
<dbReference type="InterPro" id="IPR001471">
    <property type="entry name" value="AP2/ERF_dom"/>
</dbReference>
<name>A0A8J5M0T9_ZINOF</name>
<evidence type="ECO:0000256" key="2">
    <source>
        <dbReference type="ARBA" id="ARBA00023015"/>
    </source>
</evidence>
<evidence type="ECO:0000313" key="8">
    <source>
        <dbReference type="Proteomes" id="UP000734854"/>
    </source>
</evidence>
<dbReference type="Proteomes" id="UP000734854">
    <property type="component" value="Unassembled WGS sequence"/>
</dbReference>
<dbReference type="PANTHER" id="PTHR31677">
    <property type="entry name" value="AP2 DOMAIN CLASS TRANSCRIPTION FACTOR"/>
    <property type="match status" value="1"/>
</dbReference>
<sequence>MFSLVLHGIDEKGKDWPAFVGKRNLSITPLSHAKRAAASSKRATAGSKDVTRYRGVRRRPWGRYAAEIRDPQSKERRWLGTFDTAEQAACAYDVAARAMRGLKARTNFHYPPMSSPVAAQPPSAAAVLHSSDWPWPNAPHHHHHPLFLRGLANHSIPNFNACPSCSLPASLPNPNFLPHSANPFDAPPAPSWTATTSSSSSTAAAATELLADEGDFFRTEPADSGLLQEIVNGFRQQSKQIEKTVPDHSLDRKKIYQAQMPINTEREDQTSALNYTPGAVGNSSSWCDADNFPMIPQGLLEDIIQYPDFFEFRNGSYASCTHGEAYLHDLFNLCAWNIRMSHWFLSSAAAAAGHVEYTFELTTMNMVACQISRGLYLIKQLSFQVAVTEFEKNMQRCEGTATLIGD</sequence>
<keyword evidence="2" id="KW-0805">Transcription regulation</keyword>
<dbReference type="InterPro" id="IPR036955">
    <property type="entry name" value="AP2/ERF_dom_sf"/>
</dbReference>
<evidence type="ECO:0000256" key="4">
    <source>
        <dbReference type="ARBA" id="ARBA00023163"/>
    </source>
</evidence>
<dbReference type="SMART" id="SM00380">
    <property type="entry name" value="AP2"/>
    <property type="match status" value="1"/>
</dbReference>
<comment type="caution">
    <text evidence="7">The sequence shown here is derived from an EMBL/GenBank/DDBJ whole genome shotgun (WGS) entry which is preliminary data.</text>
</comment>
<evidence type="ECO:0000313" key="7">
    <source>
        <dbReference type="EMBL" id="KAG6530771.1"/>
    </source>
</evidence>
<feature type="domain" description="AP2/ERF" evidence="6">
    <location>
        <begin position="52"/>
        <end position="109"/>
    </location>
</feature>
<dbReference type="AlphaFoldDB" id="A0A8J5M0T9"/>
<evidence type="ECO:0000256" key="3">
    <source>
        <dbReference type="ARBA" id="ARBA00023125"/>
    </source>
</evidence>
<dbReference type="PROSITE" id="PS51032">
    <property type="entry name" value="AP2_ERF"/>
    <property type="match status" value="1"/>
</dbReference>
<dbReference type="InterPro" id="IPR016177">
    <property type="entry name" value="DNA-bd_dom_sf"/>
</dbReference>
<dbReference type="EMBL" id="JACMSC010000002">
    <property type="protein sequence ID" value="KAG6530771.1"/>
    <property type="molecule type" value="Genomic_DNA"/>
</dbReference>
<gene>
    <name evidence="7" type="ORF">ZIOFF_004529</name>
</gene>
<dbReference type="Pfam" id="PF00847">
    <property type="entry name" value="AP2"/>
    <property type="match status" value="1"/>
</dbReference>
<keyword evidence="3" id="KW-0238">DNA-binding</keyword>
<organism evidence="7 8">
    <name type="scientific">Zingiber officinale</name>
    <name type="common">Ginger</name>
    <name type="synonym">Amomum zingiber</name>
    <dbReference type="NCBI Taxonomy" id="94328"/>
    <lineage>
        <taxon>Eukaryota</taxon>
        <taxon>Viridiplantae</taxon>
        <taxon>Streptophyta</taxon>
        <taxon>Embryophyta</taxon>
        <taxon>Tracheophyta</taxon>
        <taxon>Spermatophyta</taxon>
        <taxon>Magnoliopsida</taxon>
        <taxon>Liliopsida</taxon>
        <taxon>Zingiberales</taxon>
        <taxon>Zingiberaceae</taxon>
        <taxon>Zingiber</taxon>
    </lineage>
</organism>
<dbReference type="GO" id="GO:0003677">
    <property type="term" value="F:DNA binding"/>
    <property type="evidence" value="ECO:0007669"/>
    <property type="project" value="UniProtKB-KW"/>
</dbReference>
<dbReference type="PANTHER" id="PTHR31677:SF146">
    <property type="entry name" value="ETHYLENE-RESPONSIVE TRANSCRIPTION FACTOR ESR2"/>
    <property type="match status" value="1"/>
</dbReference>